<dbReference type="Gene3D" id="1.10.286.20">
    <property type="match status" value="1"/>
</dbReference>
<comment type="function">
    <text evidence="5">Associates with the EF-Tu.GDP complex and induces the exchange of GDP to GTP. It remains bound to the aminoacyl-tRNA.EF-Tu.GTP complex up to the GTP hydrolysis stage on the ribosome.</text>
</comment>
<comment type="similarity">
    <text evidence="1 5">Belongs to the EF-Ts family.</text>
</comment>
<dbReference type="FunFam" id="1.10.286.20:FF:000001">
    <property type="entry name" value="Elongation factor Ts"/>
    <property type="match status" value="1"/>
</dbReference>
<dbReference type="SUPFAM" id="SSF54713">
    <property type="entry name" value="Elongation factor Ts (EF-Ts), dimerisation domain"/>
    <property type="match status" value="1"/>
</dbReference>
<dbReference type="SUPFAM" id="SSF46934">
    <property type="entry name" value="UBA-like"/>
    <property type="match status" value="1"/>
</dbReference>
<dbReference type="EMBL" id="PCRO01000033">
    <property type="protein sequence ID" value="PIP22707.1"/>
    <property type="molecule type" value="Genomic_DNA"/>
</dbReference>
<keyword evidence="5" id="KW-0963">Cytoplasm</keyword>
<dbReference type="InterPro" id="IPR014039">
    <property type="entry name" value="Transl_elong_EFTs/EF1B_dimer"/>
</dbReference>
<accession>A0A2G9YU02</accession>
<dbReference type="PANTHER" id="PTHR11741:SF0">
    <property type="entry name" value="ELONGATION FACTOR TS, MITOCHONDRIAL"/>
    <property type="match status" value="1"/>
</dbReference>
<dbReference type="InterPro" id="IPR036402">
    <property type="entry name" value="EF-Ts_dimer_sf"/>
</dbReference>
<evidence type="ECO:0000256" key="4">
    <source>
        <dbReference type="ARBA" id="ARBA00022917"/>
    </source>
</evidence>
<evidence type="ECO:0000256" key="1">
    <source>
        <dbReference type="ARBA" id="ARBA00005532"/>
    </source>
</evidence>
<dbReference type="PANTHER" id="PTHR11741">
    <property type="entry name" value="ELONGATION FACTOR TS"/>
    <property type="match status" value="1"/>
</dbReference>
<dbReference type="FunFam" id="1.10.8.10:FF:000001">
    <property type="entry name" value="Elongation factor Ts"/>
    <property type="match status" value="1"/>
</dbReference>
<keyword evidence="3 5" id="KW-0251">Elongation factor</keyword>
<evidence type="ECO:0000256" key="3">
    <source>
        <dbReference type="ARBA" id="ARBA00022768"/>
    </source>
</evidence>
<evidence type="ECO:0000256" key="2">
    <source>
        <dbReference type="ARBA" id="ARBA00016956"/>
    </source>
</evidence>
<dbReference type="InterPro" id="IPR001816">
    <property type="entry name" value="Transl_elong_EFTs/EF1B"/>
</dbReference>
<dbReference type="InterPro" id="IPR009060">
    <property type="entry name" value="UBA-like_sf"/>
</dbReference>
<name>A0A2G9YU02_9BACT</name>
<dbReference type="GO" id="GO:0003746">
    <property type="term" value="F:translation elongation factor activity"/>
    <property type="evidence" value="ECO:0007669"/>
    <property type="project" value="UniProtKB-UniRule"/>
</dbReference>
<dbReference type="CDD" id="cd14275">
    <property type="entry name" value="UBA_EF-Ts"/>
    <property type="match status" value="1"/>
</dbReference>
<gene>
    <name evidence="5 7" type="primary">tsf</name>
    <name evidence="7" type="ORF">COX37_02545</name>
</gene>
<dbReference type="GO" id="GO:0005737">
    <property type="term" value="C:cytoplasm"/>
    <property type="evidence" value="ECO:0007669"/>
    <property type="project" value="UniProtKB-SubCell"/>
</dbReference>
<evidence type="ECO:0000259" key="6">
    <source>
        <dbReference type="Pfam" id="PF00889"/>
    </source>
</evidence>
<dbReference type="Gene3D" id="1.10.8.10">
    <property type="entry name" value="DNA helicase RuvA subunit, C-terminal domain"/>
    <property type="match status" value="1"/>
</dbReference>
<proteinExistence type="inferred from homology"/>
<comment type="subcellular location">
    <subcellularLocation>
        <location evidence="5">Cytoplasm</location>
    </subcellularLocation>
</comment>
<feature type="domain" description="Translation elongation factor EFTs/EF1B dimerisation" evidence="6">
    <location>
        <begin position="37"/>
        <end position="195"/>
    </location>
</feature>
<protein>
    <recommendedName>
        <fullName evidence="2 5">Elongation factor Ts</fullName>
        <shortName evidence="5">EF-Ts</shortName>
    </recommendedName>
</protein>
<dbReference type="Proteomes" id="UP000229976">
    <property type="component" value="Unassembled WGS sequence"/>
</dbReference>
<keyword evidence="4 5" id="KW-0648">Protein biosynthesis</keyword>
<dbReference type="AlphaFoldDB" id="A0A2G9YU02"/>
<evidence type="ECO:0000313" key="8">
    <source>
        <dbReference type="Proteomes" id="UP000229976"/>
    </source>
</evidence>
<dbReference type="Gene3D" id="3.30.479.20">
    <property type="entry name" value="Elongation factor Ts, dimerisation domain"/>
    <property type="match status" value="1"/>
</dbReference>
<sequence length="196" mass="22669">MMASIEEIKKLREETGISLMECRKALEKSGDDIEKARDILRTWGKEVAKKKGAERTAGQGLIESYIHPNKKIGVLLSIRCESDFVAMSDNFKNLSHEICLQVAASNPMFVRREDISAEVLEKEKEIYKEQMKDSGKSQQILEQITEGKLRKYEEQNCLLLQPWIKEPDKKVEDLVNEYISKIGEKIVIEKFTRYEL</sequence>
<organism evidence="7 8">
    <name type="scientific">Candidatus Nealsonbacteria bacterium CG23_combo_of_CG06-09_8_20_14_all_39_17</name>
    <dbReference type="NCBI Taxonomy" id="1974722"/>
    <lineage>
        <taxon>Bacteria</taxon>
        <taxon>Candidatus Nealsoniibacteriota</taxon>
    </lineage>
</organism>
<evidence type="ECO:0000256" key="5">
    <source>
        <dbReference type="HAMAP-Rule" id="MF_00050"/>
    </source>
</evidence>
<feature type="region of interest" description="Involved in Mg(2+) ion dislocation from EF-Tu" evidence="5">
    <location>
        <begin position="82"/>
        <end position="85"/>
    </location>
</feature>
<dbReference type="HAMAP" id="MF_00050">
    <property type="entry name" value="EF_Ts"/>
    <property type="match status" value="1"/>
</dbReference>
<reference evidence="7 8" key="1">
    <citation type="submission" date="2017-09" db="EMBL/GenBank/DDBJ databases">
        <title>Depth-based differentiation of microbial function through sediment-hosted aquifers and enrichment of novel symbionts in the deep terrestrial subsurface.</title>
        <authorList>
            <person name="Probst A.J."/>
            <person name="Ladd B."/>
            <person name="Jarett J.K."/>
            <person name="Geller-Mcgrath D.E."/>
            <person name="Sieber C.M."/>
            <person name="Emerson J.B."/>
            <person name="Anantharaman K."/>
            <person name="Thomas B.C."/>
            <person name="Malmstrom R."/>
            <person name="Stieglmeier M."/>
            <person name="Klingl A."/>
            <person name="Woyke T."/>
            <person name="Ryan C.M."/>
            <person name="Banfield J.F."/>
        </authorList>
    </citation>
    <scope>NUCLEOTIDE SEQUENCE [LARGE SCALE GENOMIC DNA]</scope>
    <source>
        <strain evidence="7">CG23_combo_of_CG06-09_8_20_14_all_39_17</strain>
    </source>
</reference>
<dbReference type="Pfam" id="PF00889">
    <property type="entry name" value="EF_TS"/>
    <property type="match status" value="1"/>
</dbReference>
<evidence type="ECO:0000313" key="7">
    <source>
        <dbReference type="EMBL" id="PIP22707.1"/>
    </source>
</evidence>
<comment type="caution">
    <text evidence="7">The sequence shown here is derived from an EMBL/GenBank/DDBJ whole genome shotgun (WGS) entry which is preliminary data.</text>
</comment>